<feature type="compositionally biased region" description="Low complexity" evidence="1">
    <location>
        <begin position="212"/>
        <end position="223"/>
    </location>
</feature>
<dbReference type="Proteomes" id="UP000762676">
    <property type="component" value="Unassembled WGS sequence"/>
</dbReference>
<feature type="compositionally biased region" description="Basic and acidic residues" evidence="1">
    <location>
        <begin position="513"/>
        <end position="522"/>
    </location>
</feature>
<feature type="region of interest" description="Disordered" evidence="1">
    <location>
        <begin position="1292"/>
        <end position="1328"/>
    </location>
</feature>
<gene>
    <name evidence="2" type="ORF">ElyMa_000395400</name>
</gene>
<feature type="compositionally biased region" description="Polar residues" evidence="1">
    <location>
        <begin position="794"/>
        <end position="812"/>
    </location>
</feature>
<dbReference type="EMBL" id="BMAT01000778">
    <property type="protein sequence ID" value="GFR73050.1"/>
    <property type="molecule type" value="Genomic_DNA"/>
</dbReference>
<feature type="compositionally biased region" description="Polar residues" evidence="1">
    <location>
        <begin position="1945"/>
        <end position="1960"/>
    </location>
</feature>
<feature type="region of interest" description="Disordered" evidence="1">
    <location>
        <begin position="109"/>
        <end position="272"/>
    </location>
</feature>
<feature type="region of interest" description="Disordered" evidence="1">
    <location>
        <begin position="1688"/>
        <end position="1716"/>
    </location>
</feature>
<feature type="region of interest" description="Disordered" evidence="1">
    <location>
        <begin position="511"/>
        <end position="535"/>
    </location>
</feature>
<comment type="caution">
    <text evidence="2">The sequence shown here is derived from an EMBL/GenBank/DDBJ whole genome shotgun (WGS) entry which is preliminary data.</text>
</comment>
<feature type="compositionally biased region" description="Basic and acidic residues" evidence="1">
    <location>
        <begin position="109"/>
        <end position="122"/>
    </location>
</feature>
<feature type="region of interest" description="Disordered" evidence="1">
    <location>
        <begin position="2044"/>
        <end position="2082"/>
    </location>
</feature>
<feature type="compositionally biased region" description="Polar residues" evidence="1">
    <location>
        <begin position="2324"/>
        <end position="2333"/>
    </location>
</feature>
<reference evidence="2 3" key="1">
    <citation type="journal article" date="2021" name="Elife">
        <title>Chloroplast acquisition without the gene transfer in kleptoplastic sea slugs, Plakobranchus ocellatus.</title>
        <authorList>
            <person name="Maeda T."/>
            <person name="Takahashi S."/>
            <person name="Yoshida T."/>
            <person name="Shimamura S."/>
            <person name="Takaki Y."/>
            <person name="Nagai Y."/>
            <person name="Toyoda A."/>
            <person name="Suzuki Y."/>
            <person name="Arimoto A."/>
            <person name="Ishii H."/>
            <person name="Satoh N."/>
            <person name="Nishiyama T."/>
            <person name="Hasebe M."/>
            <person name="Maruyama T."/>
            <person name="Minagawa J."/>
            <person name="Obokata J."/>
            <person name="Shigenobu S."/>
        </authorList>
    </citation>
    <scope>NUCLEOTIDE SEQUENCE [LARGE SCALE GENOMIC DNA]</scope>
</reference>
<evidence type="ECO:0000313" key="2">
    <source>
        <dbReference type="EMBL" id="GFR73050.1"/>
    </source>
</evidence>
<feature type="compositionally biased region" description="Polar residues" evidence="1">
    <location>
        <begin position="137"/>
        <end position="150"/>
    </location>
</feature>
<feature type="compositionally biased region" description="Basic residues" evidence="1">
    <location>
        <begin position="167"/>
        <end position="176"/>
    </location>
</feature>
<organism evidence="2 3">
    <name type="scientific">Elysia marginata</name>
    <dbReference type="NCBI Taxonomy" id="1093978"/>
    <lineage>
        <taxon>Eukaryota</taxon>
        <taxon>Metazoa</taxon>
        <taxon>Spiralia</taxon>
        <taxon>Lophotrochozoa</taxon>
        <taxon>Mollusca</taxon>
        <taxon>Gastropoda</taxon>
        <taxon>Heterobranchia</taxon>
        <taxon>Euthyneura</taxon>
        <taxon>Panpulmonata</taxon>
        <taxon>Sacoglossa</taxon>
        <taxon>Placobranchoidea</taxon>
        <taxon>Plakobranchidae</taxon>
        <taxon>Elysia</taxon>
    </lineage>
</organism>
<feature type="region of interest" description="Disordered" evidence="1">
    <location>
        <begin position="761"/>
        <end position="812"/>
    </location>
</feature>
<feature type="compositionally biased region" description="Basic and acidic residues" evidence="1">
    <location>
        <begin position="2047"/>
        <end position="2060"/>
    </location>
</feature>
<feature type="region of interest" description="Disordered" evidence="1">
    <location>
        <begin position="943"/>
        <end position="966"/>
    </location>
</feature>
<accession>A0AAV4FJI4</accession>
<feature type="compositionally biased region" description="Low complexity" evidence="1">
    <location>
        <begin position="369"/>
        <end position="382"/>
    </location>
</feature>
<keyword evidence="3" id="KW-1185">Reference proteome</keyword>
<proteinExistence type="predicted"/>
<sequence>MLMRPLASRCLEGLDLARASGRNKSRCVESFNSNCFTLSKIQENPIKLNENDNQHQRKFGANIEEFQHVLNYRPTATYSLKQSHSYPETAARDIDLPFYDVQTRDKPIFKRNDSSSDLHCDGEVQVPEVYRTRSRSVDTGNSSKKQTPTTHTRKVLKPAAETLTSILRKRVKRRNNKSLERSRTGQKSPTGKSNESARLSPSRRGSDLPTIRSRSPNFPRSNSKFTLSPSKTSTVSLQSTVSKSSQKSGKSVSLARKHSSSSQSPRKTKSKEATLKFPICETVKVKLATPEYVMPDRVQGPRLTKSKAKSTRSKSKLNLKVSCHLKATSPCESIEIPQKPDNVCHHKRQKGFQKNFTEKARGGKTTMQKPTLSSSTPSSKLTYSEAALSTQPMSPRSPIEKKRSRRNMCRNNCGVPEDGACDEIACGTDVTSDKLDDDAPVISPGGAGFDLERIGPRTGANAANEYHGNQGGGFKINDHMTTGYCEEELESSSDEFELELDRGCVSEDNVTLRAEEKQKEEGAEGGTESCTGADDSTCDFNNFLGDARNAIESRSDSSSSSAPTSCSESSSEIPQSRISQTADLQGEMQNVEINTVSPVEGTSNNVKSSTYEGTAIVKDSPESKLANSFSCQEDQEPRLTVRQMVKCLQDRLSSPEGGCRSNFERGPQSPPKRRLKEWKSSEVDAVSGPNFEDHSDVVKSQGGLETPCALSTEKPPKPTPRKLVNVGGVNFSSSEQERDMDKKRNGFQTLLITMKSAENDKNSEMQACEDKQLMNLKETKEEETRTSSLKSQESRGNNQSEQPIRVSSENSECVNTEQIQTNGAAVGTVTLNSSNDLDEECKEYSKDIYKSPQQETYAESQWAEACEKAKTALRRIRSRSLSPHQVRDNINWLVEKGKLSLNKVIKSWSSMNASDATSVHVSDWIELREDFKSQVYYKSDVCEHRAGPSGSTPPPPKTATQGDSNPPIYCLRINSPTLSRGRSDDSEIYSRCILSTGVSSDSNSDEQSTKRNVGYISACKNENENEELSTYAKKEKTLSYASRPDIENPSCKIPTHDKITTSSTHLRKCEPPYPPALNYPSPLTALRARSPPLESILETDSVSESIGHNLNYEACDCRDEQSESVCMDELPQDNLKECGNKFCFEVKPSDNQDEADKIQINNQKLESNRIAADMILVEKSLHPSEVPTRASVSDCSRESRHNLEEMSGQDDLTGLLSSAPLKTQSLVNACDAVLSESGMTDMMALLSQEANIRRYPSYLDLTDIENDEEGEAGGALGPKESISAMAELDMEDSEDLVGNDSNQPQDQRAGGIQIGDDSKITGTATVKDDGVNQHSHEVKFQLSAQIIIHDTSKHEAYEDPAVNASEEPGDSGSPPPASAANARLRSVGEHHNSPQTGIREPEVDVGTIVSLMESCKVLTDSNNVPPPLYGSFTNLDNLHQNCSTAQSLTKERNFAVDGVLKNREPGVTCQKFKTNSQTSKNSNFLTDSPIEKDIIQVIGPNFNEEKLKPSSTEDNGPLIVLPSPPLESPCESSQISDTFVQGHEICRANDEDNIINQNANEQTKSHENVNILVSESSEDLRNSEPQITKFTYLKNEAQSKTGLQKDVITLEYNREKEAVKSMDGGVSPLCRRKVSDEKLNISDSIEDPKEALQSSQNLVSNNVIDHVPPIDVNAEQQQYLETLDKTLQQHQPPSDQNNINKVSQQESNTANKSSDTECVTTVLEAKIEINETETKESLRMITESSVITDDMLDSEENDSSLTGIQAISASSGAITPDEKVPLDSRSNSQYLHREDMDFQERFLVQLEPSTSGQNFDQDCRTEETPINSLRRSVSLENNERDEAKLNYFSNENSGCDLSLNSLSRSYRSMSTDEDKSSGAGETLPLPCDVELKKKKRKISKHLNSGEGPSPQPSKAFKVVVSSSSRSGGSGSSTSNSRALSTQSSPDINTAGVSNVSTTVQLPRPPPATLARRTGGTASRHGRKEIKWDDEISFGDQEEISTQSSSEMSSNRCNSCASERSKGKGVCTSQRKRASSLCKINSASRLGHAGERGRARRDSMKTKSYKSQVRRSPPPAGMTSFDPRKCLAKTGAAPYMRKMSVLARVSRSLPSQVTSHTPFRSLSSHGDSIGYDSLVTASADSTLLVNKTSAIPGGDVDSVTKYDPRKHPTIRVQHFKHLNSRQAKDKVSDVTKTLTLLEETAPKEQEVSDVSQAFNQNRPISSLKPLDSEAMICETNRPHKDTKVHMPGSFDNEVSSVYDIEGTHYGEQTINNNHSSDAGTLLELRSSTTPQLASFPAALPHKKITCPILNTEVSKSGSSGSMNSTRVTTSTSFGPSVGEKQDHQYLNIYHPNFDNSHSVQPSNYPHGSSYLSSSMADLRSLTAKVRGNQEEFVSRLFHRVNSTDMGLARAYNFVSRSQLQLDRCDRLIERSSHIIRRSEEILAASRSQMENTANLLSLNRKN</sequence>
<protein>
    <submittedName>
        <fullName evidence="2">Uncharacterized protein</fullName>
    </submittedName>
</protein>
<feature type="region of interest" description="Disordered" evidence="1">
    <location>
        <begin position="652"/>
        <end position="676"/>
    </location>
</feature>
<feature type="compositionally biased region" description="Basic and acidic residues" evidence="1">
    <location>
        <begin position="761"/>
        <end position="785"/>
    </location>
</feature>
<feature type="region of interest" description="Disordered" evidence="1">
    <location>
        <begin position="359"/>
        <end position="403"/>
    </location>
</feature>
<feature type="compositionally biased region" description="Polar residues" evidence="1">
    <location>
        <begin position="185"/>
        <end position="199"/>
    </location>
</feature>
<evidence type="ECO:0000313" key="3">
    <source>
        <dbReference type="Proteomes" id="UP000762676"/>
    </source>
</evidence>
<feature type="compositionally biased region" description="Low complexity" evidence="1">
    <location>
        <begin position="2313"/>
        <end position="2323"/>
    </location>
</feature>
<feature type="region of interest" description="Disordered" evidence="1">
    <location>
        <begin position="1361"/>
        <end position="1402"/>
    </location>
</feature>
<feature type="compositionally biased region" description="Low complexity" evidence="1">
    <location>
        <begin position="230"/>
        <end position="265"/>
    </location>
</feature>
<feature type="compositionally biased region" description="Low complexity" evidence="1">
    <location>
        <begin position="1999"/>
        <end position="2015"/>
    </location>
</feature>
<feature type="region of interest" description="Disordered" evidence="1">
    <location>
        <begin position="1868"/>
        <end position="2030"/>
    </location>
</feature>
<feature type="compositionally biased region" description="Low complexity" evidence="1">
    <location>
        <begin position="1921"/>
        <end position="1944"/>
    </location>
</feature>
<feature type="region of interest" description="Disordered" evidence="1">
    <location>
        <begin position="707"/>
        <end position="727"/>
    </location>
</feature>
<feature type="region of interest" description="Disordered" evidence="1">
    <location>
        <begin position="2313"/>
        <end position="2336"/>
    </location>
</feature>
<feature type="compositionally biased region" description="Low complexity" evidence="1">
    <location>
        <begin position="556"/>
        <end position="578"/>
    </location>
</feature>
<name>A0AAV4FJI4_9GAST</name>
<feature type="region of interest" description="Disordered" evidence="1">
    <location>
        <begin position="551"/>
        <end position="578"/>
    </location>
</feature>
<evidence type="ECO:0000256" key="1">
    <source>
        <dbReference type="SAM" id="MobiDB-lite"/>
    </source>
</evidence>